<dbReference type="Proteomes" id="UP000782705">
    <property type="component" value="Unassembled WGS sequence"/>
</dbReference>
<evidence type="ECO:0000256" key="4">
    <source>
        <dbReference type="ARBA" id="ARBA00022989"/>
    </source>
</evidence>
<comment type="caution">
    <text evidence="8">The sequence shown here is derived from an EMBL/GenBank/DDBJ whole genome shotgun (WGS) entry which is preliminary data.</text>
</comment>
<evidence type="ECO:0000313" key="8">
    <source>
        <dbReference type="EMBL" id="KAF1305128.1"/>
    </source>
</evidence>
<evidence type="ECO:0000259" key="7">
    <source>
        <dbReference type="Pfam" id="PF12698"/>
    </source>
</evidence>
<dbReference type="Pfam" id="PF12698">
    <property type="entry name" value="ABC2_membrane_3"/>
    <property type="match status" value="1"/>
</dbReference>
<evidence type="ECO:0000256" key="6">
    <source>
        <dbReference type="SAM" id="Phobius"/>
    </source>
</evidence>
<comment type="subcellular location">
    <subcellularLocation>
        <location evidence="1">Cell membrane</location>
        <topology evidence="1">Multi-pass membrane protein</topology>
    </subcellularLocation>
</comment>
<keyword evidence="5 6" id="KW-0472">Membrane</keyword>
<evidence type="ECO:0000256" key="2">
    <source>
        <dbReference type="ARBA" id="ARBA00022475"/>
    </source>
</evidence>
<keyword evidence="3 6" id="KW-0812">Transmembrane</keyword>
<dbReference type="RefSeq" id="WP_161901435.1">
    <property type="nucleotide sequence ID" value="NZ_MAEL01000023.1"/>
</dbReference>
<dbReference type="InterPro" id="IPR051449">
    <property type="entry name" value="ABC-2_transporter_component"/>
</dbReference>
<feature type="transmembrane region" description="Helical" evidence="6">
    <location>
        <begin position="275"/>
        <end position="300"/>
    </location>
</feature>
<proteinExistence type="predicted"/>
<evidence type="ECO:0000313" key="9">
    <source>
        <dbReference type="Proteomes" id="UP000782705"/>
    </source>
</evidence>
<evidence type="ECO:0000256" key="3">
    <source>
        <dbReference type="ARBA" id="ARBA00022692"/>
    </source>
</evidence>
<accession>A0ABQ6Z168</accession>
<dbReference type="InterPro" id="IPR013525">
    <property type="entry name" value="ABC2_TM"/>
</dbReference>
<feature type="transmembrane region" description="Helical" evidence="6">
    <location>
        <begin position="338"/>
        <end position="356"/>
    </location>
</feature>
<sequence>MSKFWIIALDVYKKNVKSVSFFIMLLLPFIVAGVSYAAGHFANQSNEVNKIGIISKQKELAEAIAQTPGSDYQFEVLGSEEDAEKALHAEEIDAFFVLSADETGIKGELFSESSLGTATEMTLQQLLTGIQGTTRAQALGLTPEEVASLSQPVTFTKQKVSFDDDGKMSIGEDNSSVQYVIGFAGTIVLFFFIMTYAGIISQEIASEKGTRIMEVILSSTRAQTHFYGKLFGVLLVAATQLIVYVVAFIISYQWIKDMDIVKNFLGSISLQSILSNFLIFTIIFTMLGIFIYSVLAALCGSLVNKAEDTAKVILPVTYLSMGGYFLGLFLGNMSPNNLVVRVTSYIPFLSSYIMPIRLANETASIGNALVSVAILVVTSIVLTLGCAKMYKSNVLVYNDNGIIATLKQSMRLMKNQK</sequence>
<evidence type="ECO:0000256" key="5">
    <source>
        <dbReference type="ARBA" id="ARBA00023136"/>
    </source>
</evidence>
<dbReference type="PANTHER" id="PTHR30294:SF29">
    <property type="entry name" value="MULTIDRUG ABC TRANSPORTER PERMEASE YBHS-RELATED"/>
    <property type="match status" value="1"/>
</dbReference>
<organism evidence="8 9">
    <name type="scientific">Candidatus Enterococcus willemsii</name>
    <dbReference type="NCBI Taxonomy" id="1857215"/>
    <lineage>
        <taxon>Bacteria</taxon>
        <taxon>Bacillati</taxon>
        <taxon>Bacillota</taxon>
        <taxon>Bacilli</taxon>
        <taxon>Lactobacillales</taxon>
        <taxon>Enterococcaceae</taxon>
        <taxon>Enterococcus</taxon>
    </lineage>
</organism>
<keyword evidence="4 6" id="KW-1133">Transmembrane helix</keyword>
<feature type="domain" description="ABC-2 type transporter transmembrane" evidence="7">
    <location>
        <begin position="21"/>
        <end position="384"/>
    </location>
</feature>
<gene>
    <name evidence="8" type="ORF">BAU17_04950</name>
</gene>
<name>A0ABQ6Z168_9ENTE</name>
<keyword evidence="9" id="KW-1185">Reference proteome</keyword>
<keyword evidence="2" id="KW-1003">Cell membrane</keyword>
<protein>
    <submittedName>
        <fullName evidence="8">Sodium ABC transporter permease</fullName>
    </submittedName>
</protein>
<feature type="transmembrane region" description="Helical" evidence="6">
    <location>
        <begin position="230"/>
        <end position="255"/>
    </location>
</feature>
<evidence type="ECO:0000256" key="1">
    <source>
        <dbReference type="ARBA" id="ARBA00004651"/>
    </source>
</evidence>
<feature type="transmembrane region" description="Helical" evidence="6">
    <location>
        <begin position="368"/>
        <end position="390"/>
    </location>
</feature>
<dbReference type="EMBL" id="MAEL01000023">
    <property type="protein sequence ID" value="KAF1305128.1"/>
    <property type="molecule type" value="Genomic_DNA"/>
</dbReference>
<dbReference type="PANTHER" id="PTHR30294">
    <property type="entry name" value="MEMBRANE COMPONENT OF ABC TRANSPORTER YHHJ-RELATED"/>
    <property type="match status" value="1"/>
</dbReference>
<feature type="transmembrane region" description="Helical" evidence="6">
    <location>
        <begin position="312"/>
        <end position="332"/>
    </location>
</feature>
<feature type="transmembrane region" description="Helical" evidence="6">
    <location>
        <begin position="179"/>
        <end position="199"/>
    </location>
</feature>
<reference evidence="8 9" key="1">
    <citation type="submission" date="2016-06" db="EMBL/GenBank/DDBJ databases">
        <title>Four novel species of enterococci isolated from chicken manure.</title>
        <authorList>
            <person name="Van Tyne D."/>
        </authorList>
    </citation>
    <scope>NUCLEOTIDE SEQUENCE [LARGE SCALE GENOMIC DNA]</scope>
    <source>
        <strain evidence="8 9">CU12B</strain>
    </source>
</reference>